<evidence type="ECO:0000313" key="1">
    <source>
        <dbReference type="EMBL" id="KAI5390286.1"/>
    </source>
</evidence>
<dbReference type="Proteomes" id="UP001058974">
    <property type="component" value="Chromosome 7"/>
</dbReference>
<name>A0A9D4VX46_PEA</name>
<sequence length="103" mass="11265">MGLQPSLTKVIDDPNDAWTSLLPQSSKFWKMRIPESVVIRYDGSKQKVSPALVIKPAGPVPYSFDKAIPFRYNAVAVEDGKEVPLPSPSVVNIADLRLAACAR</sequence>
<gene>
    <name evidence="1" type="ORF">KIW84_075550</name>
</gene>
<reference evidence="1 2" key="1">
    <citation type="journal article" date="2022" name="Nat. Genet.">
        <title>Improved pea reference genome and pan-genome highlight genomic features and evolutionary characteristics.</title>
        <authorList>
            <person name="Yang T."/>
            <person name="Liu R."/>
            <person name="Luo Y."/>
            <person name="Hu S."/>
            <person name="Wang D."/>
            <person name="Wang C."/>
            <person name="Pandey M.K."/>
            <person name="Ge S."/>
            <person name="Xu Q."/>
            <person name="Li N."/>
            <person name="Li G."/>
            <person name="Huang Y."/>
            <person name="Saxena R.K."/>
            <person name="Ji Y."/>
            <person name="Li M."/>
            <person name="Yan X."/>
            <person name="He Y."/>
            <person name="Liu Y."/>
            <person name="Wang X."/>
            <person name="Xiang C."/>
            <person name="Varshney R.K."/>
            <person name="Ding H."/>
            <person name="Gao S."/>
            <person name="Zong X."/>
        </authorList>
    </citation>
    <scope>NUCLEOTIDE SEQUENCE [LARGE SCALE GENOMIC DNA]</scope>
    <source>
        <strain evidence="1 2">cv. Zhongwan 6</strain>
    </source>
</reference>
<evidence type="ECO:0000313" key="2">
    <source>
        <dbReference type="Proteomes" id="UP001058974"/>
    </source>
</evidence>
<accession>A0A9D4VX46</accession>
<proteinExistence type="predicted"/>
<dbReference type="Gramene" id="Psat07G0555000-T1">
    <property type="protein sequence ID" value="KAI5390286.1"/>
    <property type="gene ID" value="KIW84_075550"/>
</dbReference>
<dbReference type="EMBL" id="JAMSHJ010000007">
    <property type="protein sequence ID" value="KAI5390286.1"/>
    <property type="molecule type" value="Genomic_DNA"/>
</dbReference>
<protein>
    <submittedName>
        <fullName evidence="1">Uncharacterized protein</fullName>
    </submittedName>
</protein>
<comment type="caution">
    <text evidence="1">The sequence shown here is derived from an EMBL/GenBank/DDBJ whole genome shotgun (WGS) entry which is preliminary data.</text>
</comment>
<keyword evidence="2" id="KW-1185">Reference proteome</keyword>
<dbReference type="AlphaFoldDB" id="A0A9D4VX46"/>
<organism evidence="1 2">
    <name type="scientific">Pisum sativum</name>
    <name type="common">Garden pea</name>
    <name type="synonym">Lathyrus oleraceus</name>
    <dbReference type="NCBI Taxonomy" id="3888"/>
    <lineage>
        <taxon>Eukaryota</taxon>
        <taxon>Viridiplantae</taxon>
        <taxon>Streptophyta</taxon>
        <taxon>Embryophyta</taxon>
        <taxon>Tracheophyta</taxon>
        <taxon>Spermatophyta</taxon>
        <taxon>Magnoliopsida</taxon>
        <taxon>eudicotyledons</taxon>
        <taxon>Gunneridae</taxon>
        <taxon>Pentapetalae</taxon>
        <taxon>rosids</taxon>
        <taxon>fabids</taxon>
        <taxon>Fabales</taxon>
        <taxon>Fabaceae</taxon>
        <taxon>Papilionoideae</taxon>
        <taxon>50 kb inversion clade</taxon>
        <taxon>NPAAA clade</taxon>
        <taxon>Hologalegina</taxon>
        <taxon>IRL clade</taxon>
        <taxon>Fabeae</taxon>
        <taxon>Lathyrus</taxon>
    </lineage>
</organism>